<evidence type="ECO:0000256" key="7">
    <source>
        <dbReference type="ARBA" id="ARBA00022989"/>
    </source>
</evidence>
<keyword evidence="6" id="KW-0809">Transit peptide</keyword>
<accession>A0ABQ8ZP64</accession>
<keyword evidence="7 10" id="KW-1133">Transmembrane helix</keyword>
<dbReference type="InterPro" id="IPR021825">
    <property type="entry name" value="RETICULATA-related"/>
</dbReference>
<keyword evidence="4" id="KW-0934">Plastid</keyword>
<evidence type="ECO:0000256" key="3">
    <source>
        <dbReference type="ARBA" id="ARBA00022528"/>
    </source>
</evidence>
<comment type="subcellular location">
    <subcellularLocation>
        <location evidence="1">Plastid</location>
        <location evidence="1">Chloroplast membrane</location>
        <topology evidence="1">Multi-pass membrane protein</topology>
    </subcellularLocation>
</comment>
<keyword evidence="12" id="KW-1185">Reference proteome</keyword>
<proteinExistence type="inferred from homology"/>
<evidence type="ECO:0000256" key="2">
    <source>
        <dbReference type="ARBA" id="ARBA00010793"/>
    </source>
</evidence>
<feature type="compositionally biased region" description="Gly residues" evidence="9">
    <location>
        <begin position="94"/>
        <end position="118"/>
    </location>
</feature>
<keyword evidence="3" id="KW-0150">Chloroplast</keyword>
<dbReference type="PANTHER" id="PTHR31038">
    <property type="entry name" value="EXPRESSED PROTEIN-RELATED"/>
    <property type="match status" value="1"/>
</dbReference>
<evidence type="ECO:0000256" key="9">
    <source>
        <dbReference type="SAM" id="MobiDB-lite"/>
    </source>
</evidence>
<dbReference type="PANTHER" id="PTHR31038:SF10">
    <property type="entry name" value="OS04G0524400 PROTEIN"/>
    <property type="match status" value="1"/>
</dbReference>
<evidence type="ECO:0000256" key="6">
    <source>
        <dbReference type="ARBA" id="ARBA00022946"/>
    </source>
</evidence>
<feature type="transmembrane region" description="Helical" evidence="10">
    <location>
        <begin position="305"/>
        <end position="325"/>
    </location>
</feature>
<evidence type="ECO:0000313" key="11">
    <source>
        <dbReference type="EMBL" id="KAJ6303625.1"/>
    </source>
</evidence>
<feature type="transmembrane region" description="Helical" evidence="10">
    <location>
        <begin position="230"/>
        <end position="255"/>
    </location>
</feature>
<protein>
    <submittedName>
        <fullName evidence="11">Uncharacterized protein</fullName>
    </submittedName>
</protein>
<name>A0ABQ8ZP64_9ROSI</name>
<reference evidence="11" key="1">
    <citation type="submission" date="2022-10" db="EMBL/GenBank/DDBJ databases">
        <authorList>
            <person name="Hyden B.L."/>
            <person name="Feng K."/>
            <person name="Yates T."/>
            <person name="Jawdy S."/>
            <person name="Smart L.B."/>
            <person name="Muchero W."/>
        </authorList>
    </citation>
    <scope>NUCLEOTIDE SEQUENCE</scope>
    <source>
        <tissue evidence="11">Shoot tip</tissue>
    </source>
</reference>
<keyword evidence="5 10" id="KW-0812">Transmembrane</keyword>
<dbReference type="EMBL" id="JAPFFI010000027">
    <property type="protein sequence ID" value="KAJ6303625.1"/>
    <property type="molecule type" value="Genomic_DNA"/>
</dbReference>
<reference evidence="11" key="2">
    <citation type="journal article" date="2023" name="Int. J. Mol. Sci.">
        <title>De Novo Assembly and Annotation of 11 Diverse Shrub Willow (Salix) Genomes Reveals Novel Gene Organization in Sex-Linked Regions.</title>
        <authorList>
            <person name="Hyden B."/>
            <person name="Feng K."/>
            <person name="Yates T.B."/>
            <person name="Jawdy S."/>
            <person name="Cereghino C."/>
            <person name="Smart L.B."/>
            <person name="Muchero W."/>
        </authorList>
    </citation>
    <scope>NUCLEOTIDE SEQUENCE</scope>
    <source>
        <tissue evidence="11">Shoot tip</tissue>
    </source>
</reference>
<keyword evidence="8 10" id="KW-0472">Membrane</keyword>
<evidence type="ECO:0000256" key="1">
    <source>
        <dbReference type="ARBA" id="ARBA00004508"/>
    </source>
</evidence>
<dbReference type="Pfam" id="PF11891">
    <property type="entry name" value="RETICULATA-like"/>
    <property type="match status" value="1"/>
</dbReference>
<comment type="caution">
    <text evidence="11">The sequence shown here is derived from an EMBL/GenBank/DDBJ whole genome shotgun (WGS) entry which is preliminary data.</text>
</comment>
<dbReference type="Proteomes" id="UP001141253">
    <property type="component" value="Chromosome 16"/>
</dbReference>
<feature type="region of interest" description="Disordered" evidence="9">
    <location>
        <begin position="88"/>
        <end position="125"/>
    </location>
</feature>
<comment type="similarity">
    <text evidence="2">Belongs to the RETICULATA family.</text>
</comment>
<evidence type="ECO:0000256" key="5">
    <source>
        <dbReference type="ARBA" id="ARBA00022692"/>
    </source>
</evidence>
<sequence>MAAFPSSFSYSDLSRTVSLQNDAFVRGITNNKSLSVKEVVPHRSWRRRHVASSGSAVTTTVVENEGGNHSVVAGGDGEIRVLESGSELKTDFGGTNGNGGNGKFPSGGGGSGGGGGGGEGEDKEEEEFGPIMKFEEVMKETGARGASLPPDMLEAAKTIGIRKVLLLRYLDLQGAGGLLGFAIKSCAMLRNRMLADPSFLFKIGTEIVIDSCCATFAEVQKRGKDFWAEFELYVADLLVGVVVNIALVGMLAPYVRIGQPSLSKGFLGRLQYAYGALPSSVFEAERPGCRFSVQQRIGTYFYKGVLYGSVGFACGIIGQGIANLIMTAKRSIKKSEEDIPVPPLLKSAALWGVFLAVSSNTRYQIINGLERLVEASPMAKRVPPVAMSFTVGVRFANNIYGGMQFVDWARWSGVQ</sequence>
<evidence type="ECO:0000313" key="12">
    <source>
        <dbReference type="Proteomes" id="UP001141253"/>
    </source>
</evidence>
<evidence type="ECO:0000256" key="4">
    <source>
        <dbReference type="ARBA" id="ARBA00022640"/>
    </source>
</evidence>
<organism evidence="11 12">
    <name type="scientific">Salix suchowensis</name>
    <dbReference type="NCBI Taxonomy" id="1278906"/>
    <lineage>
        <taxon>Eukaryota</taxon>
        <taxon>Viridiplantae</taxon>
        <taxon>Streptophyta</taxon>
        <taxon>Embryophyta</taxon>
        <taxon>Tracheophyta</taxon>
        <taxon>Spermatophyta</taxon>
        <taxon>Magnoliopsida</taxon>
        <taxon>eudicotyledons</taxon>
        <taxon>Gunneridae</taxon>
        <taxon>Pentapetalae</taxon>
        <taxon>rosids</taxon>
        <taxon>fabids</taxon>
        <taxon>Malpighiales</taxon>
        <taxon>Salicaceae</taxon>
        <taxon>Saliceae</taxon>
        <taxon>Salix</taxon>
    </lineage>
</organism>
<evidence type="ECO:0000256" key="10">
    <source>
        <dbReference type="SAM" id="Phobius"/>
    </source>
</evidence>
<gene>
    <name evidence="11" type="ORF">OIU77_017493</name>
</gene>
<evidence type="ECO:0000256" key="8">
    <source>
        <dbReference type="ARBA" id="ARBA00023136"/>
    </source>
</evidence>